<comment type="caution">
    <text evidence="2">The sequence shown here is derived from an EMBL/GenBank/DDBJ whole genome shotgun (WGS) entry which is preliminary data.</text>
</comment>
<reference evidence="2 3" key="1">
    <citation type="journal article" date="2024" name="Science">
        <title>Giant polyketide synthase enzymes in the biosynthesis of giant marine polyether toxins.</title>
        <authorList>
            <person name="Fallon T.R."/>
            <person name="Shende V.V."/>
            <person name="Wierzbicki I.H."/>
            <person name="Pendleton A.L."/>
            <person name="Watervoot N.F."/>
            <person name="Auber R.P."/>
            <person name="Gonzalez D.J."/>
            <person name="Wisecaver J.H."/>
            <person name="Moore B.S."/>
        </authorList>
    </citation>
    <scope>NUCLEOTIDE SEQUENCE [LARGE SCALE GENOMIC DNA]</scope>
    <source>
        <strain evidence="2 3">12B1</strain>
    </source>
</reference>
<evidence type="ECO:0000313" key="3">
    <source>
        <dbReference type="Proteomes" id="UP001515480"/>
    </source>
</evidence>
<dbReference type="AlphaFoldDB" id="A0AB34JFI8"/>
<feature type="domain" description="Exostosin GT47" evidence="1">
    <location>
        <begin position="296"/>
        <end position="360"/>
    </location>
</feature>
<gene>
    <name evidence="2" type="ORF">AB1Y20_023208</name>
</gene>
<evidence type="ECO:0000259" key="1">
    <source>
        <dbReference type="Pfam" id="PF03016"/>
    </source>
</evidence>
<accession>A0AB34JFI8</accession>
<protein>
    <recommendedName>
        <fullName evidence="1">Exostosin GT47 domain-containing protein</fullName>
    </recommendedName>
</protein>
<dbReference type="InterPro" id="IPR040911">
    <property type="entry name" value="Exostosin_GT47"/>
</dbReference>
<sequence>MPPRDIYPSAANLSTCRSRCTACGPDIDTPPARSRRFDPPLFYLEASGALDHRPLLSAVLSTLASRPPDVVWPVGEGQYLIEPPILRALATHPRRTLDAERARIHVLCVAPWASLLLARRRGEPEAHAERMAAAARELAGLRRFTHSRRAGRLYVQLLGGESLATLGKEYQRELASGNVVLGCTDPTNAYIGPNNREPAHRLMATAITLPYLSHAFAAMPFAGHGPRSGLMFHGGLGRFDFGNRDRMRKILLRVPSVAAHTKVPTDVRIAEFTRGNNTALRRAFNVSEYESSGMAYKKASICMVPAGDVLSSRRLFDALSAGCVPLLLRSWYLLNKNGQTFYSALPFPNSVKWEDITLRLVPSYSSLACIDGDARWLVGWHNSSLERMRRKGHSAFLRYMDYSNPEGVASALLDEAAIRQQARHL</sequence>
<keyword evidence="3" id="KW-1185">Reference proteome</keyword>
<organism evidence="2 3">
    <name type="scientific">Prymnesium parvum</name>
    <name type="common">Toxic golden alga</name>
    <dbReference type="NCBI Taxonomy" id="97485"/>
    <lineage>
        <taxon>Eukaryota</taxon>
        <taxon>Haptista</taxon>
        <taxon>Haptophyta</taxon>
        <taxon>Prymnesiophyceae</taxon>
        <taxon>Prymnesiales</taxon>
        <taxon>Prymnesiaceae</taxon>
        <taxon>Prymnesium</taxon>
    </lineage>
</organism>
<proteinExistence type="predicted"/>
<dbReference type="EMBL" id="JBGBPQ010000009">
    <property type="protein sequence ID" value="KAL1519698.1"/>
    <property type="molecule type" value="Genomic_DNA"/>
</dbReference>
<dbReference type="Pfam" id="PF03016">
    <property type="entry name" value="Exostosin_GT47"/>
    <property type="match status" value="1"/>
</dbReference>
<evidence type="ECO:0000313" key="2">
    <source>
        <dbReference type="EMBL" id="KAL1519698.1"/>
    </source>
</evidence>
<name>A0AB34JFI8_PRYPA</name>
<dbReference type="Proteomes" id="UP001515480">
    <property type="component" value="Unassembled WGS sequence"/>
</dbReference>